<dbReference type="CDD" id="cd00761">
    <property type="entry name" value="Glyco_tranf_GTA_type"/>
    <property type="match status" value="1"/>
</dbReference>
<reference evidence="2 3" key="1">
    <citation type="submission" date="2018-10" db="EMBL/GenBank/DDBJ databases">
        <authorList>
            <person name="Criscuolo A."/>
        </authorList>
    </citation>
    <scope>NUCLEOTIDE SEQUENCE [LARGE SCALE GENOMIC DNA]</scope>
    <source>
        <strain evidence="2">DnA1</strain>
    </source>
</reference>
<name>A0A3P4B4A7_9BURK</name>
<dbReference type="InterPro" id="IPR001173">
    <property type="entry name" value="Glyco_trans_2-like"/>
</dbReference>
<dbReference type="Pfam" id="PF00535">
    <property type="entry name" value="Glycos_transf_2"/>
    <property type="match status" value="1"/>
</dbReference>
<evidence type="ECO:0000313" key="2">
    <source>
        <dbReference type="EMBL" id="VCU71119.1"/>
    </source>
</evidence>
<proteinExistence type="predicted"/>
<keyword evidence="2" id="KW-0808">Transferase</keyword>
<gene>
    <name evidence="2" type="primary">epsJ_2</name>
    <name evidence="2" type="ORF">PIGHUM_03200</name>
</gene>
<dbReference type="OrthoDB" id="9802649at2"/>
<accession>A0A3P4B4A7</accession>
<evidence type="ECO:0000313" key="3">
    <source>
        <dbReference type="Proteomes" id="UP000277294"/>
    </source>
</evidence>
<organism evidence="2 3">
    <name type="scientific">Pigmentiphaga humi</name>
    <dbReference type="NCBI Taxonomy" id="2478468"/>
    <lineage>
        <taxon>Bacteria</taxon>
        <taxon>Pseudomonadati</taxon>
        <taxon>Pseudomonadota</taxon>
        <taxon>Betaproteobacteria</taxon>
        <taxon>Burkholderiales</taxon>
        <taxon>Alcaligenaceae</taxon>
        <taxon>Pigmentiphaga</taxon>
    </lineage>
</organism>
<dbReference type="RefSeq" id="WP_124080580.1">
    <property type="nucleotide sequence ID" value="NZ_UWPJ01000024.1"/>
</dbReference>
<evidence type="ECO:0000259" key="1">
    <source>
        <dbReference type="Pfam" id="PF00535"/>
    </source>
</evidence>
<dbReference type="Proteomes" id="UP000277294">
    <property type="component" value="Unassembled WGS sequence"/>
</dbReference>
<dbReference type="EC" id="2.4.-.-" evidence="2"/>
<dbReference type="SUPFAM" id="SSF53448">
    <property type="entry name" value="Nucleotide-diphospho-sugar transferases"/>
    <property type="match status" value="1"/>
</dbReference>
<dbReference type="GO" id="GO:0016757">
    <property type="term" value="F:glycosyltransferase activity"/>
    <property type="evidence" value="ECO:0007669"/>
    <property type="project" value="UniProtKB-KW"/>
</dbReference>
<dbReference type="InterPro" id="IPR050834">
    <property type="entry name" value="Glycosyltransf_2"/>
</dbReference>
<dbReference type="PANTHER" id="PTHR43685">
    <property type="entry name" value="GLYCOSYLTRANSFERASE"/>
    <property type="match status" value="1"/>
</dbReference>
<dbReference type="InterPro" id="IPR029044">
    <property type="entry name" value="Nucleotide-diphossugar_trans"/>
</dbReference>
<feature type="domain" description="Glycosyltransferase 2-like" evidence="1">
    <location>
        <begin position="9"/>
        <end position="134"/>
    </location>
</feature>
<dbReference type="AlphaFoldDB" id="A0A3P4B4A7"/>
<keyword evidence="3" id="KW-1185">Reference proteome</keyword>
<keyword evidence="2" id="KW-0328">Glycosyltransferase</keyword>
<dbReference type="PANTHER" id="PTHR43685:SF2">
    <property type="entry name" value="GLYCOSYLTRANSFERASE 2-LIKE DOMAIN-CONTAINING PROTEIN"/>
    <property type="match status" value="1"/>
</dbReference>
<dbReference type="Gene3D" id="3.90.550.10">
    <property type="entry name" value="Spore Coat Polysaccharide Biosynthesis Protein SpsA, Chain A"/>
    <property type="match status" value="1"/>
</dbReference>
<dbReference type="EMBL" id="UWPJ01000024">
    <property type="protein sequence ID" value="VCU71119.1"/>
    <property type="molecule type" value="Genomic_DNA"/>
</dbReference>
<protein>
    <submittedName>
        <fullName evidence="2">Putative glycosyltransferase EpsJ</fullName>
        <ecNumber evidence="2">2.4.-.-</ecNumber>
    </submittedName>
</protein>
<sequence length="234" mass="25893">MRQEPVRVSIVLPVRNGAAFLPQALDSITANWSGSDELIVVDDGSTDGTAGILDTFQSRHACVRLAAQGVGPAAARNLGLAAARGRWIAFLDHDDWWPQGRLDAHCRELARHRGAAAVMGKTRYVFEAGSDPSRCRFSEEEQAARHLFHLGASTFSRAVFERHGGFDPALRFSEDQDFFLRLRDAGCEILRVPEIGLMYRNHASNMTRHVPTRHLGLCQVLHASILRRRSGTAV</sequence>